<accession>A0A1C6SUE2</accession>
<dbReference type="Pfam" id="PF10025">
    <property type="entry name" value="DUF2267"/>
    <property type="match status" value="1"/>
</dbReference>
<sequence length="128" mass="13970">MVYEDFIDAVARRAGVPVDQAGTITRATLETLAERISGGEANDLANQVPEGLDDHLRKTQEHPEVFGLGEFVQRVTARAGIDGVLASSGIRAVLTTLREAVPRDEFEDMVAQLPKDFWEVVPVGLRGR</sequence>
<proteinExistence type="predicted"/>
<dbReference type="EMBL" id="FMHV01000002">
    <property type="protein sequence ID" value="SCL32755.1"/>
    <property type="molecule type" value="Genomic_DNA"/>
</dbReference>
<protein>
    <submittedName>
        <fullName evidence="1">Uncharacterized conserved protein, DUF2267 family</fullName>
    </submittedName>
</protein>
<dbReference type="AlphaFoldDB" id="A0A1C6SUE2"/>
<dbReference type="InterPro" id="IPR038282">
    <property type="entry name" value="DUF2267_sf"/>
</dbReference>
<dbReference type="InterPro" id="IPR018727">
    <property type="entry name" value="DUF2267"/>
</dbReference>
<evidence type="ECO:0000313" key="2">
    <source>
        <dbReference type="Proteomes" id="UP000199413"/>
    </source>
</evidence>
<name>A0A1C6SUE2_9ACTN</name>
<evidence type="ECO:0000313" key="1">
    <source>
        <dbReference type="EMBL" id="SCL32755.1"/>
    </source>
</evidence>
<gene>
    <name evidence="1" type="ORF">GA0070624_4558</name>
</gene>
<keyword evidence="2" id="KW-1185">Reference proteome</keyword>
<reference evidence="2" key="1">
    <citation type="submission" date="2016-06" db="EMBL/GenBank/DDBJ databases">
        <authorList>
            <person name="Varghese N."/>
            <person name="Submissions Spin"/>
        </authorList>
    </citation>
    <scope>NUCLEOTIDE SEQUENCE [LARGE SCALE GENOMIC DNA]</scope>
    <source>
        <strain evidence="2">DSM 45431</strain>
    </source>
</reference>
<dbReference type="RefSeq" id="WP_245718932.1">
    <property type="nucleotide sequence ID" value="NZ_FMHV01000002.1"/>
</dbReference>
<dbReference type="Proteomes" id="UP000199413">
    <property type="component" value="Unassembled WGS sequence"/>
</dbReference>
<dbReference type="Gene3D" id="1.10.490.110">
    <property type="entry name" value="Uncharacterized conserved protein DUF2267"/>
    <property type="match status" value="1"/>
</dbReference>
<dbReference type="STRING" id="568872.GA0070624_4558"/>
<organism evidence="1 2">
    <name type="scientific">Micromonospora rhizosphaerae</name>
    <dbReference type="NCBI Taxonomy" id="568872"/>
    <lineage>
        <taxon>Bacteria</taxon>
        <taxon>Bacillati</taxon>
        <taxon>Actinomycetota</taxon>
        <taxon>Actinomycetes</taxon>
        <taxon>Micromonosporales</taxon>
        <taxon>Micromonosporaceae</taxon>
        <taxon>Micromonospora</taxon>
    </lineage>
</organism>